<feature type="region of interest" description="Disordered" evidence="1">
    <location>
        <begin position="1"/>
        <end position="22"/>
    </location>
</feature>
<comment type="caution">
    <text evidence="2">The sequence shown here is derived from an EMBL/GenBank/DDBJ whole genome shotgun (WGS) entry which is preliminary data.</text>
</comment>
<dbReference type="Proteomes" id="UP001151760">
    <property type="component" value="Unassembled WGS sequence"/>
</dbReference>
<feature type="compositionally biased region" description="Basic and acidic residues" evidence="1">
    <location>
        <begin position="1"/>
        <end position="10"/>
    </location>
</feature>
<reference evidence="2" key="2">
    <citation type="submission" date="2022-01" db="EMBL/GenBank/DDBJ databases">
        <authorList>
            <person name="Yamashiro T."/>
            <person name="Shiraishi A."/>
            <person name="Satake H."/>
            <person name="Nakayama K."/>
        </authorList>
    </citation>
    <scope>NUCLEOTIDE SEQUENCE</scope>
</reference>
<protein>
    <submittedName>
        <fullName evidence="2">Uncharacterized protein</fullName>
    </submittedName>
</protein>
<gene>
    <name evidence="2" type="ORF">Tco_1070984</name>
</gene>
<reference evidence="2" key="1">
    <citation type="journal article" date="2022" name="Int. J. Mol. Sci.">
        <title>Draft Genome of Tanacetum Coccineum: Genomic Comparison of Closely Related Tanacetum-Family Plants.</title>
        <authorList>
            <person name="Yamashiro T."/>
            <person name="Shiraishi A."/>
            <person name="Nakayama K."/>
            <person name="Satake H."/>
        </authorList>
    </citation>
    <scope>NUCLEOTIDE SEQUENCE</scope>
</reference>
<dbReference type="SUPFAM" id="SSF48439">
    <property type="entry name" value="Protein prenylyltransferase"/>
    <property type="match status" value="1"/>
</dbReference>
<evidence type="ECO:0000313" key="2">
    <source>
        <dbReference type="EMBL" id="GJT89267.1"/>
    </source>
</evidence>
<accession>A0ABQ5HN13</accession>
<sequence length="79" mass="8927">MGRRRLDKDGNQSVPPQKVELSNKLDSFPLHRELLSGDFGTAWNSRKEAVVKTYSMTSYLDELRFSALVLSHSPKSECA</sequence>
<keyword evidence="3" id="KW-1185">Reference proteome</keyword>
<organism evidence="2 3">
    <name type="scientific">Tanacetum coccineum</name>
    <dbReference type="NCBI Taxonomy" id="301880"/>
    <lineage>
        <taxon>Eukaryota</taxon>
        <taxon>Viridiplantae</taxon>
        <taxon>Streptophyta</taxon>
        <taxon>Embryophyta</taxon>
        <taxon>Tracheophyta</taxon>
        <taxon>Spermatophyta</taxon>
        <taxon>Magnoliopsida</taxon>
        <taxon>eudicotyledons</taxon>
        <taxon>Gunneridae</taxon>
        <taxon>Pentapetalae</taxon>
        <taxon>asterids</taxon>
        <taxon>campanulids</taxon>
        <taxon>Asterales</taxon>
        <taxon>Asteraceae</taxon>
        <taxon>Asteroideae</taxon>
        <taxon>Anthemideae</taxon>
        <taxon>Anthemidinae</taxon>
        <taxon>Tanacetum</taxon>
    </lineage>
</organism>
<name>A0ABQ5HN13_9ASTR</name>
<dbReference type="EMBL" id="BQNB010019806">
    <property type="protein sequence ID" value="GJT89267.1"/>
    <property type="molecule type" value="Genomic_DNA"/>
</dbReference>
<evidence type="ECO:0000256" key="1">
    <source>
        <dbReference type="SAM" id="MobiDB-lite"/>
    </source>
</evidence>
<evidence type="ECO:0000313" key="3">
    <source>
        <dbReference type="Proteomes" id="UP001151760"/>
    </source>
</evidence>
<proteinExistence type="predicted"/>